<evidence type="ECO:0000256" key="1">
    <source>
        <dbReference type="SAM" id="MobiDB-lite"/>
    </source>
</evidence>
<feature type="region of interest" description="Disordered" evidence="1">
    <location>
        <begin position="1"/>
        <end position="29"/>
    </location>
</feature>
<gene>
    <name evidence="2" type="ORF">V5799_025040</name>
</gene>
<organism evidence="2 3">
    <name type="scientific">Amblyomma americanum</name>
    <name type="common">Lone star tick</name>
    <dbReference type="NCBI Taxonomy" id="6943"/>
    <lineage>
        <taxon>Eukaryota</taxon>
        <taxon>Metazoa</taxon>
        <taxon>Ecdysozoa</taxon>
        <taxon>Arthropoda</taxon>
        <taxon>Chelicerata</taxon>
        <taxon>Arachnida</taxon>
        <taxon>Acari</taxon>
        <taxon>Parasitiformes</taxon>
        <taxon>Ixodida</taxon>
        <taxon>Ixodoidea</taxon>
        <taxon>Ixodidae</taxon>
        <taxon>Amblyomminae</taxon>
        <taxon>Amblyomma</taxon>
    </lineage>
</organism>
<evidence type="ECO:0000313" key="3">
    <source>
        <dbReference type="Proteomes" id="UP001321473"/>
    </source>
</evidence>
<reference evidence="2 3" key="1">
    <citation type="journal article" date="2023" name="Arcadia Sci">
        <title>De novo assembly of a long-read Amblyomma americanum tick genome.</title>
        <authorList>
            <person name="Chou S."/>
            <person name="Poskanzer K.E."/>
            <person name="Rollins M."/>
            <person name="Thuy-Boun P.S."/>
        </authorList>
    </citation>
    <scope>NUCLEOTIDE SEQUENCE [LARGE SCALE GENOMIC DNA]</scope>
    <source>
        <strain evidence="2">F_SG_1</strain>
        <tissue evidence="2">Salivary glands</tissue>
    </source>
</reference>
<evidence type="ECO:0000313" key="2">
    <source>
        <dbReference type="EMBL" id="KAK8771716.1"/>
    </source>
</evidence>
<protein>
    <submittedName>
        <fullName evidence="2">Uncharacterized protein</fullName>
    </submittedName>
</protein>
<comment type="caution">
    <text evidence="2">The sequence shown here is derived from an EMBL/GenBank/DDBJ whole genome shotgun (WGS) entry which is preliminary data.</text>
</comment>
<accession>A0AAQ4EAG6</accession>
<feature type="compositionally biased region" description="Basic residues" evidence="1">
    <location>
        <begin position="1"/>
        <end position="11"/>
    </location>
</feature>
<dbReference type="AlphaFoldDB" id="A0AAQ4EAG6"/>
<dbReference type="EMBL" id="JARKHS020019408">
    <property type="protein sequence ID" value="KAK8771716.1"/>
    <property type="molecule type" value="Genomic_DNA"/>
</dbReference>
<name>A0AAQ4EAG6_AMBAM</name>
<keyword evidence="3" id="KW-1185">Reference proteome</keyword>
<dbReference type="Proteomes" id="UP001321473">
    <property type="component" value="Unassembled WGS sequence"/>
</dbReference>
<proteinExistence type="predicted"/>
<sequence length="69" mass="8039">MVIAAHQKRGRRQDMNTLRSPQPAMQRRVPDADVARVNYRIANFLCGARGTGRWSKARMNWTRAHHPDR</sequence>